<dbReference type="HOGENOM" id="CLU_2598743_0_0_9"/>
<evidence type="ECO:0000313" key="1">
    <source>
        <dbReference type="EMBL" id="AJI22918.1"/>
    </source>
</evidence>
<dbReference type="EMBL" id="CP009920">
    <property type="protein sequence ID" value="AJI22918.1"/>
    <property type="molecule type" value="Genomic_DNA"/>
</dbReference>
<name>A0A0B6AQN1_PRIM2</name>
<gene>
    <name evidence="1" type="ORF">BG04_116</name>
</gene>
<protein>
    <submittedName>
        <fullName evidence="1">Uncharacterized protein</fullName>
    </submittedName>
</protein>
<dbReference type="KEGG" id="bmeg:BG04_116"/>
<organism evidence="1 2">
    <name type="scientific">Priestia megaterium (strain ATCC 14581 / DSM 32 / CCUG 1817 / JCM 2506 / NBRC 15308 / NCIMB 9376 / NCTC 10342 / NRRL B-14308 / VKM B-512 / Ford 19)</name>
    <name type="common">Bacillus megaterium</name>
    <dbReference type="NCBI Taxonomy" id="1348623"/>
    <lineage>
        <taxon>Bacteria</taxon>
        <taxon>Bacillati</taxon>
        <taxon>Bacillota</taxon>
        <taxon>Bacilli</taxon>
        <taxon>Bacillales</taxon>
        <taxon>Bacillaceae</taxon>
        <taxon>Priestia</taxon>
    </lineage>
</organism>
<sequence>MNLTEIKHMIENLVNYRDSDITHTLANRFTLSYSKQLNSFQICDIENDIIHRYEEAETTALALFNMVHNLPETIYRHTNSFEQV</sequence>
<proteinExistence type="predicted"/>
<dbReference type="AlphaFoldDB" id="A0A0B6AQN1"/>
<reference evidence="1 2" key="1">
    <citation type="journal article" date="2015" name="Genome Announc.">
        <title>Complete genome sequences for 35 biothreat assay-relevant bacillus species.</title>
        <authorList>
            <person name="Johnson S.L."/>
            <person name="Daligault H.E."/>
            <person name="Davenport K.W."/>
            <person name="Jaissle J."/>
            <person name="Frey K.G."/>
            <person name="Ladner J.T."/>
            <person name="Broomall S.M."/>
            <person name="Bishop-Lilly K.A."/>
            <person name="Bruce D.C."/>
            <person name="Gibbons H.S."/>
            <person name="Coyne S.R."/>
            <person name="Lo C.C."/>
            <person name="Meincke L."/>
            <person name="Munk A.C."/>
            <person name="Koroleva G.I."/>
            <person name="Rosenzweig C.N."/>
            <person name="Palacios G.F."/>
            <person name="Redden C.L."/>
            <person name="Minogue T.D."/>
            <person name="Chain P.S."/>
        </authorList>
    </citation>
    <scope>NUCLEOTIDE SEQUENCE [LARGE SCALE GENOMIC DNA]</scope>
    <source>
        <strain evidence="2">ATCC 14581 / DSM 32 / JCM 2506 / NBRC 15308 / NCIMB 9376 / NCTC 10342 / NRRL B-14308 / VKM B-512</strain>
    </source>
</reference>
<evidence type="ECO:0000313" key="2">
    <source>
        <dbReference type="Proteomes" id="UP000031829"/>
    </source>
</evidence>
<dbReference type="Proteomes" id="UP000031829">
    <property type="component" value="Chromosome"/>
</dbReference>
<dbReference type="GeneID" id="93643637"/>
<dbReference type="RefSeq" id="WP_016764827.1">
    <property type="nucleotide sequence ID" value="NZ_BCVB01000006.1"/>
</dbReference>
<accession>A0A0B6AQN1</accession>